<keyword evidence="6" id="KW-1185">Reference proteome</keyword>
<gene>
    <name evidence="5" type="ORF">SAMN05444359_11399</name>
</gene>
<dbReference type="InterPro" id="IPR009057">
    <property type="entry name" value="Homeodomain-like_sf"/>
</dbReference>
<dbReference type="InterPro" id="IPR046532">
    <property type="entry name" value="DUF6597"/>
</dbReference>
<dbReference type="AlphaFoldDB" id="A0A1H9HTV3"/>
<keyword evidence="2" id="KW-0238">DNA-binding</keyword>
<organism evidence="5 6">
    <name type="scientific">Neolewinella agarilytica</name>
    <dbReference type="NCBI Taxonomy" id="478744"/>
    <lineage>
        <taxon>Bacteria</taxon>
        <taxon>Pseudomonadati</taxon>
        <taxon>Bacteroidota</taxon>
        <taxon>Saprospiria</taxon>
        <taxon>Saprospirales</taxon>
        <taxon>Lewinellaceae</taxon>
        <taxon>Neolewinella</taxon>
    </lineage>
</organism>
<dbReference type="OrthoDB" id="323290at2"/>
<dbReference type="Pfam" id="PF12833">
    <property type="entry name" value="HTH_18"/>
    <property type="match status" value="1"/>
</dbReference>
<dbReference type="PANTHER" id="PTHR46796">
    <property type="entry name" value="HTH-TYPE TRANSCRIPTIONAL ACTIVATOR RHAS-RELATED"/>
    <property type="match status" value="1"/>
</dbReference>
<evidence type="ECO:0000313" key="5">
    <source>
        <dbReference type="EMBL" id="SEQ65682.1"/>
    </source>
</evidence>
<protein>
    <submittedName>
        <fullName evidence="5">Transcriptional regulator, AraC family</fullName>
    </submittedName>
</protein>
<dbReference type="Proteomes" id="UP000199021">
    <property type="component" value="Unassembled WGS sequence"/>
</dbReference>
<dbReference type="EMBL" id="FOFB01000013">
    <property type="protein sequence ID" value="SEQ65682.1"/>
    <property type="molecule type" value="Genomic_DNA"/>
</dbReference>
<evidence type="ECO:0000256" key="3">
    <source>
        <dbReference type="ARBA" id="ARBA00023163"/>
    </source>
</evidence>
<name>A0A1H9HTV3_9BACT</name>
<dbReference type="RefSeq" id="WP_090169143.1">
    <property type="nucleotide sequence ID" value="NZ_FOFB01000013.1"/>
</dbReference>
<dbReference type="SUPFAM" id="SSF46689">
    <property type="entry name" value="Homeodomain-like"/>
    <property type="match status" value="1"/>
</dbReference>
<dbReference type="SMART" id="SM00342">
    <property type="entry name" value="HTH_ARAC"/>
    <property type="match status" value="1"/>
</dbReference>
<evidence type="ECO:0000256" key="1">
    <source>
        <dbReference type="ARBA" id="ARBA00023015"/>
    </source>
</evidence>
<dbReference type="InterPro" id="IPR018060">
    <property type="entry name" value="HTH_AraC"/>
</dbReference>
<dbReference type="GO" id="GO:0043565">
    <property type="term" value="F:sequence-specific DNA binding"/>
    <property type="evidence" value="ECO:0007669"/>
    <property type="project" value="InterPro"/>
</dbReference>
<accession>A0A1H9HTV3</accession>
<dbReference type="PROSITE" id="PS01124">
    <property type="entry name" value="HTH_ARAC_FAMILY_2"/>
    <property type="match status" value="1"/>
</dbReference>
<feature type="domain" description="HTH araC/xylS-type" evidence="4">
    <location>
        <begin position="158"/>
        <end position="259"/>
    </location>
</feature>
<dbReference type="InParanoid" id="A0A1H9HTV3"/>
<dbReference type="PANTHER" id="PTHR46796:SF13">
    <property type="entry name" value="HTH-TYPE TRANSCRIPTIONAL ACTIVATOR RHAS"/>
    <property type="match status" value="1"/>
</dbReference>
<dbReference type="STRING" id="478744.SAMN05444359_11399"/>
<sequence length="271" mass="31031">MDHQIFKPCPDLAPFVKCYWTLESEQENTPVRNTIVPDGCMKLIFHYGDPYKHHPKSGDAQILPEFFLIGQLTQPYEVEPMGETGTFFVCFHPNGFLPFAPYPIKDMENTAVPLEKLFGGAGREIGQQVLEASTTSERISLMERFLLERLTDAQNVDLIVKSTIETILTANGRLSVNDLSKQNNVNRRNLLRKFSSTIGLSPKQLSKTIRLQATLKTLLNEETVKLTDLAYENEFYDQAHFIKDFKEFTGQTPKDFYGDHLKMSLIFDRKK</sequence>
<dbReference type="InterPro" id="IPR050204">
    <property type="entry name" value="AraC_XylS_family_regulators"/>
</dbReference>
<proteinExistence type="predicted"/>
<evidence type="ECO:0000313" key="6">
    <source>
        <dbReference type="Proteomes" id="UP000199021"/>
    </source>
</evidence>
<keyword evidence="3" id="KW-0804">Transcription</keyword>
<reference evidence="6" key="1">
    <citation type="submission" date="2016-10" db="EMBL/GenBank/DDBJ databases">
        <authorList>
            <person name="Varghese N."/>
            <person name="Submissions S."/>
        </authorList>
    </citation>
    <scope>NUCLEOTIDE SEQUENCE [LARGE SCALE GENOMIC DNA]</scope>
    <source>
        <strain evidence="6">DSM 24740</strain>
    </source>
</reference>
<evidence type="ECO:0000256" key="2">
    <source>
        <dbReference type="ARBA" id="ARBA00023125"/>
    </source>
</evidence>
<evidence type="ECO:0000259" key="4">
    <source>
        <dbReference type="PROSITE" id="PS01124"/>
    </source>
</evidence>
<keyword evidence="1" id="KW-0805">Transcription regulation</keyword>
<dbReference type="Pfam" id="PF20240">
    <property type="entry name" value="DUF6597"/>
    <property type="match status" value="1"/>
</dbReference>
<dbReference type="Gene3D" id="1.10.10.60">
    <property type="entry name" value="Homeodomain-like"/>
    <property type="match status" value="1"/>
</dbReference>
<dbReference type="GO" id="GO:0003700">
    <property type="term" value="F:DNA-binding transcription factor activity"/>
    <property type="evidence" value="ECO:0007669"/>
    <property type="project" value="InterPro"/>
</dbReference>